<dbReference type="eggNOG" id="COG0683">
    <property type="taxonomic scope" value="Bacteria"/>
</dbReference>
<dbReference type="InterPro" id="IPR028081">
    <property type="entry name" value="Leu-bd"/>
</dbReference>
<proteinExistence type="inferred from homology"/>
<reference evidence="4 5" key="1">
    <citation type="journal article" date="2013" name="Appl. Environ. Microbiol.">
        <title>Genome analysis suggests that the soil oligotrophic bacterium Agromonas oligotrophica (Bradyrhizobium oligotrophicum) is a nitrogen-fixing symbiont of Aeschynomene indica.</title>
        <authorList>
            <person name="Okubo T."/>
            <person name="Fukushima S."/>
            <person name="Itakura M."/>
            <person name="Oshima K."/>
            <person name="Longtonglang A."/>
            <person name="Teaumroong N."/>
            <person name="Mitsui H."/>
            <person name="Hattori M."/>
            <person name="Hattori R."/>
            <person name="Hattori T."/>
            <person name="Minamisawa K."/>
        </authorList>
    </citation>
    <scope>NUCLEOTIDE SEQUENCE [LARGE SCALE GENOMIC DNA]</scope>
    <source>
        <strain evidence="4 5">S58</strain>
    </source>
</reference>
<feature type="domain" description="Leucine-binding protein" evidence="3">
    <location>
        <begin position="21"/>
        <end position="374"/>
    </location>
</feature>
<evidence type="ECO:0000313" key="4">
    <source>
        <dbReference type="EMBL" id="BAM88329.1"/>
    </source>
</evidence>
<dbReference type="CDD" id="cd06343">
    <property type="entry name" value="PBP1_ABC_ligand_binding-like"/>
    <property type="match status" value="1"/>
</dbReference>
<dbReference type="AlphaFoldDB" id="M4Z514"/>
<dbReference type="InterPro" id="IPR028082">
    <property type="entry name" value="Peripla_BP_I"/>
</dbReference>
<comment type="similarity">
    <text evidence="1">Belongs to the leucine-binding protein family.</text>
</comment>
<dbReference type="PATRIC" id="fig|1245469.3.peg.2380"/>
<dbReference type="Gene3D" id="3.40.50.2300">
    <property type="match status" value="2"/>
</dbReference>
<dbReference type="PANTHER" id="PTHR47235">
    <property type="entry name" value="BLR6548 PROTEIN"/>
    <property type="match status" value="1"/>
</dbReference>
<accession>M4Z514</accession>
<dbReference type="Gene3D" id="3.40.190.10">
    <property type="entry name" value="Periplasmic binding protein-like II"/>
    <property type="match status" value="1"/>
</dbReference>
<evidence type="ECO:0000313" key="5">
    <source>
        <dbReference type="Proteomes" id="UP000011841"/>
    </source>
</evidence>
<evidence type="ECO:0000256" key="2">
    <source>
        <dbReference type="ARBA" id="ARBA00022729"/>
    </source>
</evidence>
<dbReference type="eggNOG" id="COG2358">
    <property type="taxonomic scope" value="Bacteria"/>
</dbReference>
<dbReference type="Pfam" id="PF13458">
    <property type="entry name" value="Peripla_BP_6"/>
    <property type="match status" value="1"/>
</dbReference>
<gene>
    <name evidence="4" type="ORF">S58_23230</name>
</gene>
<dbReference type="KEGG" id="aol:S58_23230"/>
<sequence>MALSAPIALTGHQAAVAADSEIRIGNTMPYSGPALAYGVIGKAIAAYFNKINAEGGINGRRINFISYDDGYAPQKTMELTRRLVEEDKVLLTFASLGTAPNLAVRPYLNANKVPQLFVASGSSQWDQPHDFPWTMGFQPSYQAEAHVYAQYLLETHSRGKIAILYQDDDFGKDYVKGLKDGLGGKLPIVAEATYKVTDANVNQQVATLKASGADIFFDVTTPKFAVMAIRRAAELGWHPDHIISTVSESVSAVMQPAGLQNAEGILSAGYYYEGDEAAAAGDSSYREWSAFMDRYLPDIPRSNGLATFGYLAANAMVAVLRNCGDDLSRDNIMKHAASLKGLKLPMLTPGITINTSSHDHAPLEQMQMMQFTGGKWQRFGPVRSGIDPGSVSDSFKTIFRYGTAKRDLANQLNANTVTLMTGSLGSTYANMGADLASVLDKGTELRVLPVIGRGSVQSVADILLLRGVDAGIIRKDTLAFLERKDFASNVHEQLVYVAKLFNEEMHVVAPKSITSLSELDGKTIAVDLPDGGTFVTSINVFERLGIRPHLLYIEPRLALDMLRRGDIDAIIAVEGKPLQWLNQVNDPNLHLVPVEYDKALHDDYLPAQLSAEDYPNLVSAGAPVNTIAAEALLASFNWQPGTDRHRRLSLLVEALFNNLPTLQRPPFHPKWMEVAPLAPIAGWTRFKTAQEWLDRNMPATQVLGANAQAGELPPSGAPTTDARLFREFLEWRVNRQKRAPVRQPQ</sequence>
<evidence type="ECO:0000259" key="3">
    <source>
        <dbReference type="Pfam" id="PF13458"/>
    </source>
</evidence>
<dbReference type="Pfam" id="PF16868">
    <property type="entry name" value="NMT1_3"/>
    <property type="match status" value="1"/>
</dbReference>
<dbReference type="InterPro" id="IPR011852">
    <property type="entry name" value="TRAP_TAXI"/>
</dbReference>
<protein>
    <submittedName>
        <fullName evidence="4">Putative ABC/TRAP transporter component, periplasmic binding protein-like I</fullName>
    </submittedName>
</protein>
<evidence type="ECO:0000256" key="1">
    <source>
        <dbReference type="ARBA" id="ARBA00010062"/>
    </source>
</evidence>
<organism evidence="4 5">
    <name type="scientific">Bradyrhizobium oligotrophicum S58</name>
    <dbReference type="NCBI Taxonomy" id="1245469"/>
    <lineage>
        <taxon>Bacteria</taxon>
        <taxon>Pseudomonadati</taxon>
        <taxon>Pseudomonadota</taxon>
        <taxon>Alphaproteobacteria</taxon>
        <taxon>Hyphomicrobiales</taxon>
        <taxon>Nitrobacteraceae</taxon>
        <taxon>Bradyrhizobium</taxon>
    </lineage>
</organism>
<dbReference type="STRING" id="1245469.S58_23230"/>
<dbReference type="SUPFAM" id="SSF53822">
    <property type="entry name" value="Periplasmic binding protein-like I"/>
    <property type="match status" value="1"/>
</dbReference>
<name>M4Z514_9BRAD</name>
<dbReference type="Proteomes" id="UP000011841">
    <property type="component" value="Chromosome"/>
</dbReference>
<dbReference type="SUPFAM" id="SSF53850">
    <property type="entry name" value="Periplasmic binding protein-like II"/>
    <property type="match status" value="1"/>
</dbReference>
<dbReference type="HOGENOM" id="CLU_372871_0_0_5"/>
<dbReference type="PANTHER" id="PTHR47235:SF1">
    <property type="entry name" value="BLR6548 PROTEIN"/>
    <property type="match status" value="1"/>
</dbReference>
<keyword evidence="2" id="KW-0732">Signal</keyword>
<keyword evidence="5" id="KW-1185">Reference proteome</keyword>
<dbReference type="EMBL" id="AP012603">
    <property type="protein sequence ID" value="BAM88329.1"/>
    <property type="molecule type" value="Genomic_DNA"/>
</dbReference>